<evidence type="ECO:0000313" key="2">
    <source>
        <dbReference type="EMBL" id="KAF7670942.1"/>
    </source>
</evidence>
<protein>
    <submittedName>
        <fullName evidence="2">Uncharacterized protein</fullName>
    </submittedName>
</protein>
<proteinExistence type="predicted"/>
<dbReference type="Proteomes" id="UP000596902">
    <property type="component" value="Unassembled WGS sequence"/>
</dbReference>
<dbReference type="AlphaFoldDB" id="A0A8H7ATB8"/>
<dbReference type="PANTHER" id="PTHR35041">
    <property type="entry name" value="MEDIATOR OF RNA POLYMERASE II TRANSCRIPTION SUBUNIT 1"/>
    <property type="match status" value="1"/>
</dbReference>
<dbReference type="PANTHER" id="PTHR35041:SF6">
    <property type="entry name" value="FORMYLMETHIONINE DEFORMYLASE-LIKE PROTEIN-RELATED"/>
    <property type="match status" value="1"/>
</dbReference>
<feature type="non-terminal residue" evidence="2">
    <location>
        <position position="1"/>
    </location>
</feature>
<keyword evidence="1" id="KW-0812">Transmembrane</keyword>
<feature type="transmembrane region" description="Helical" evidence="1">
    <location>
        <begin position="480"/>
        <end position="502"/>
    </location>
</feature>
<comment type="caution">
    <text evidence="2">The sequence shown here is derived from an EMBL/GenBank/DDBJ whole genome shotgun (WGS) entry which is preliminary data.</text>
</comment>
<keyword evidence="1" id="KW-0472">Membrane</keyword>
<name>A0A8H7ATB8_9PLEO</name>
<dbReference type="EMBL" id="JAAABM010000026">
    <property type="protein sequence ID" value="KAF7670942.1"/>
    <property type="molecule type" value="Genomic_DNA"/>
</dbReference>
<feature type="transmembrane region" description="Helical" evidence="1">
    <location>
        <begin position="58"/>
        <end position="83"/>
    </location>
</feature>
<sequence>GSFILGMSTTQILWVILKLKRYKALLIAVAHYIYCRELDQKRVTSTVPQNWNNSISMAFARTFSLLLVVSASQAFNQLLWWHLRRQRLSVSKIDALFSFSTGPLKLYRLDILRRVPVLWIFGLFFPLIPIITTIFPTGALIVDLHPFPQTNLTEVPTLDIDYHGNGSAVAFFQDAMFTPGFDGEYRWPADRLKGLARKTLLQGAFLTQPSPCGLNCSYTLKFAAPALRCAEVTTMQNLTSADQTIAFGSMFRNLEDSDPTHYNYMGAPILSRETFLGQSAYRLFVFAVSYRAPNDDAYQFVNCVTMDAKYEAEVEYKNGTQSIAVKVIDEKPLNASRLNVGELFYDLMNSEPWTDPVKYPTQYLNNTENEILELMHGTHVRAMSDAMVYCLSGYIQQYGLEGQQIADTVIHETPLAVPIRNDTNYRFIDVRLKLSPAVIEELMQNTTLSVFNDATRKTKTMVNITSYENAYIFKEPSRLIASYTALLATYLVFATLGLVALVQNGVAADSGIFLQVLCATTNGNSILNRLAKQTCLGGSVNHPQELMNLEVQFGQVKENTGLAAFGTAAEVTELKKGGSYD</sequence>
<feature type="transmembrane region" description="Helical" evidence="1">
    <location>
        <begin position="117"/>
        <end position="142"/>
    </location>
</feature>
<accession>A0A8H7ATB8</accession>
<evidence type="ECO:0000256" key="1">
    <source>
        <dbReference type="SAM" id="Phobius"/>
    </source>
</evidence>
<gene>
    <name evidence="2" type="ORF">GT037_010906</name>
</gene>
<organism evidence="2 3">
    <name type="scientific">Alternaria burnsii</name>
    <dbReference type="NCBI Taxonomy" id="1187904"/>
    <lineage>
        <taxon>Eukaryota</taxon>
        <taxon>Fungi</taxon>
        <taxon>Dikarya</taxon>
        <taxon>Ascomycota</taxon>
        <taxon>Pezizomycotina</taxon>
        <taxon>Dothideomycetes</taxon>
        <taxon>Pleosporomycetidae</taxon>
        <taxon>Pleosporales</taxon>
        <taxon>Pleosporineae</taxon>
        <taxon>Pleosporaceae</taxon>
        <taxon>Alternaria</taxon>
        <taxon>Alternaria sect. Alternaria</taxon>
    </lineage>
</organism>
<dbReference type="GeneID" id="62209131"/>
<dbReference type="RefSeq" id="XP_038781324.1">
    <property type="nucleotide sequence ID" value="XM_038935953.1"/>
</dbReference>
<keyword evidence="3" id="KW-1185">Reference proteome</keyword>
<reference evidence="2" key="2">
    <citation type="submission" date="2020-08" db="EMBL/GenBank/DDBJ databases">
        <title>Draft Genome Sequence of Cumin Blight Pathogen Alternaria burnsii.</title>
        <authorList>
            <person name="Feng Z."/>
        </authorList>
    </citation>
    <scope>NUCLEOTIDE SEQUENCE</scope>
    <source>
        <strain evidence="2">CBS107.38</strain>
    </source>
</reference>
<keyword evidence="1" id="KW-1133">Transmembrane helix</keyword>
<reference evidence="2" key="1">
    <citation type="submission" date="2020-01" db="EMBL/GenBank/DDBJ databases">
        <authorList>
            <person name="Feng Z.H.Z."/>
        </authorList>
    </citation>
    <scope>NUCLEOTIDE SEQUENCE</scope>
    <source>
        <strain evidence="2">CBS107.38</strain>
    </source>
</reference>
<evidence type="ECO:0000313" key="3">
    <source>
        <dbReference type="Proteomes" id="UP000596902"/>
    </source>
</evidence>